<dbReference type="Proteomes" id="UP001245285">
    <property type="component" value="Unassembled WGS sequence"/>
</dbReference>
<proteinExistence type="predicted"/>
<keyword evidence="5" id="KW-0812">Transmembrane</keyword>
<keyword evidence="10" id="KW-1185">Reference proteome</keyword>
<dbReference type="Pfam" id="PF00777">
    <property type="entry name" value="Glyco_transf_29"/>
    <property type="match status" value="1"/>
</dbReference>
<evidence type="ECO:0000256" key="3">
    <source>
        <dbReference type="ARBA" id="ARBA00022676"/>
    </source>
</evidence>
<keyword evidence="3 9" id="KW-0328">Glycosyltransferase</keyword>
<evidence type="ECO:0000256" key="2">
    <source>
        <dbReference type="ARBA" id="ARBA00004308"/>
    </source>
</evidence>
<evidence type="ECO:0000256" key="6">
    <source>
        <dbReference type="ARBA" id="ARBA00022989"/>
    </source>
</evidence>
<protein>
    <submittedName>
        <fullName evidence="9">Glycosyltransferase family 29 protein</fullName>
        <ecNumber evidence="9">2.4.-.-</ecNumber>
    </submittedName>
</protein>
<dbReference type="EC" id="2.4.-.-" evidence="9"/>
<comment type="caution">
    <text evidence="9">The sequence shown here is derived from an EMBL/GenBank/DDBJ whole genome shotgun (WGS) entry which is preliminary data.</text>
</comment>
<evidence type="ECO:0000313" key="10">
    <source>
        <dbReference type="Proteomes" id="UP001245285"/>
    </source>
</evidence>
<keyword evidence="8" id="KW-0325">Glycoprotein</keyword>
<keyword evidence="6" id="KW-1133">Transmembrane helix</keyword>
<evidence type="ECO:0000256" key="8">
    <source>
        <dbReference type="ARBA" id="ARBA00023180"/>
    </source>
</evidence>
<dbReference type="GO" id="GO:0016757">
    <property type="term" value="F:glycosyltransferase activity"/>
    <property type="evidence" value="ECO:0007669"/>
    <property type="project" value="UniProtKB-KW"/>
</dbReference>
<comment type="subcellular location">
    <subcellularLocation>
        <location evidence="2">Endomembrane system</location>
    </subcellularLocation>
    <subcellularLocation>
        <location evidence="1">Membrane</location>
        <topology evidence="1">Single-pass membrane protein</topology>
    </subcellularLocation>
</comment>
<accession>A0ABU3CML4</accession>
<dbReference type="Gene3D" id="3.90.1480.20">
    <property type="entry name" value="Glycosyl transferase family 29"/>
    <property type="match status" value="1"/>
</dbReference>
<evidence type="ECO:0000256" key="4">
    <source>
        <dbReference type="ARBA" id="ARBA00022679"/>
    </source>
</evidence>
<evidence type="ECO:0000256" key="1">
    <source>
        <dbReference type="ARBA" id="ARBA00004167"/>
    </source>
</evidence>
<keyword evidence="7" id="KW-0472">Membrane</keyword>
<organism evidence="9 10">
    <name type="scientific">Autumnicola lenta</name>
    <dbReference type="NCBI Taxonomy" id="3075593"/>
    <lineage>
        <taxon>Bacteria</taxon>
        <taxon>Pseudomonadati</taxon>
        <taxon>Bacteroidota</taxon>
        <taxon>Flavobacteriia</taxon>
        <taxon>Flavobacteriales</taxon>
        <taxon>Flavobacteriaceae</taxon>
        <taxon>Autumnicola</taxon>
    </lineage>
</organism>
<name>A0ABU3CML4_9FLAO</name>
<dbReference type="EMBL" id="JAVRHO010000018">
    <property type="protein sequence ID" value="MDT0647589.1"/>
    <property type="molecule type" value="Genomic_DNA"/>
</dbReference>
<sequence>MKLKSNIYGGLRMAFSIKVFNSKKEFSGKKVAIVGAADSVFQECNGSLIDKYDIVVRVNKSPHAWSKEDAKFVGSKFTFLYHSFYENELSGGGKIDWGRYNNLGIRKVVNPNCTRKGLLAHFNYYKRNKHKKRTYILDRVSYEEVATGLNNYIPTIGFSALSSVLQAQCQEVFITGFTFFKTPYANNYRPHLEKMEDNKTHIRKQGLHDPELEFQLFTEVLNHSPCKKILMDQPLTKLMEAASL</sequence>
<gene>
    <name evidence="9" type="ORF">RM545_12890</name>
</gene>
<keyword evidence="4 9" id="KW-0808">Transferase</keyword>
<dbReference type="InterPro" id="IPR001675">
    <property type="entry name" value="Glyco_trans_29"/>
</dbReference>
<reference evidence="9 10" key="1">
    <citation type="submission" date="2023-09" db="EMBL/GenBank/DDBJ databases">
        <authorList>
            <person name="Rey-Velasco X."/>
        </authorList>
    </citation>
    <scope>NUCLEOTIDE SEQUENCE [LARGE SCALE GENOMIC DNA]</scope>
    <source>
        <strain evidence="9 10">F260</strain>
    </source>
</reference>
<dbReference type="RefSeq" id="WP_311495689.1">
    <property type="nucleotide sequence ID" value="NZ_JAVRHO010000018.1"/>
</dbReference>
<evidence type="ECO:0000256" key="5">
    <source>
        <dbReference type="ARBA" id="ARBA00022692"/>
    </source>
</evidence>
<evidence type="ECO:0000313" key="9">
    <source>
        <dbReference type="EMBL" id="MDT0647589.1"/>
    </source>
</evidence>
<evidence type="ECO:0000256" key="7">
    <source>
        <dbReference type="ARBA" id="ARBA00023136"/>
    </source>
</evidence>
<dbReference type="InterPro" id="IPR038578">
    <property type="entry name" value="GT29-like_sf"/>
</dbReference>